<dbReference type="EMBL" id="BJZV01000045">
    <property type="protein sequence ID" value="GEP12519.1"/>
    <property type="molecule type" value="Genomic_DNA"/>
</dbReference>
<evidence type="ECO:0000256" key="1">
    <source>
        <dbReference type="SAM" id="MobiDB-lite"/>
    </source>
</evidence>
<name>A0A512JRE4_9HYPH</name>
<evidence type="ECO:0000313" key="2">
    <source>
        <dbReference type="EMBL" id="GEP12519.1"/>
    </source>
</evidence>
<reference evidence="2 3" key="1">
    <citation type="submission" date="2019-07" db="EMBL/GenBank/DDBJ databases">
        <title>Whole genome shotgun sequence of Methylobacterium gnaphalii NBRC 107716.</title>
        <authorList>
            <person name="Hosoyama A."/>
            <person name="Uohara A."/>
            <person name="Ohji S."/>
            <person name="Ichikawa N."/>
        </authorList>
    </citation>
    <scope>NUCLEOTIDE SEQUENCE [LARGE SCALE GENOMIC DNA]</scope>
    <source>
        <strain evidence="2 3">NBRC 107716</strain>
    </source>
</reference>
<gene>
    <name evidence="2" type="ORF">MGN01_43640</name>
</gene>
<feature type="region of interest" description="Disordered" evidence="1">
    <location>
        <begin position="1"/>
        <end position="35"/>
    </location>
</feature>
<proteinExistence type="predicted"/>
<keyword evidence="3" id="KW-1185">Reference proteome</keyword>
<dbReference type="Proteomes" id="UP000321750">
    <property type="component" value="Unassembled WGS sequence"/>
</dbReference>
<evidence type="ECO:0000313" key="3">
    <source>
        <dbReference type="Proteomes" id="UP000321750"/>
    </source>
</evidence>
<protein>
    <submittedName>
        <fullName evidence="2">Uncharacterized protein</fullName>
    </submittedName>
</protein>
<sequence length="73" mass="7217">MKPGPQPNAACDTSATPPTVSLEEGASGAADADETRAAPDAIAAAAIRALKLFIGVLSEAELKTAGTAVLRTP</sequence>
<accession>A0A512JRE4</accession>
<organism evidence="2 3">
    <name type="scientific">Methylobacterium gnaphalii</name>
    <dbReference type="NCBI Taxonomy" id="1010610"/>
    <lineage>
        <taxon>Bacteria</taxon>
        <taxon>Pseudomonadati</taxon>
        <taxon>Pseudomonadota</taxon>
        <taxon>Alphaproteobacteria</taxon>
        <taxon>Hyphomicrobiales</taxon>
        <taxon>Methylobacteriaceae</taxon>
        <taxon>Methylobacterium</taxon>
    </lineage>
</organism>
<dbReference type="AlphaFoldDB" id="A0A512JRE4"/>
<comment type="caution">
    <text evidence="2">The sequence shown here is derived from an EMBL/GenBank/DDBJ whole genome shotgun (WGS) entry which is preliminary data.</text>
</comment>